<keyword evidence="3" id="KW-0597">Phosphoprotein</keyword>
<dbReference type="PANTHER" id="PTHR34252">
    <property type="entry name" value="UPF0705 PROTEIN C11ORF49"/>
    <property type="match status" value="1"/>
</dbReference>
<dbReference type="AlphaFoldDB" id="A0AAV2T0T1"/>
<keyword evidence="5" id="KW-0206">Cytoskeleton</keyword>
<dbReference type="PANTHER" id="PTHR34252:SF1">
    <property type="entry name" value="CENTRIOLAR SATELLITE-ASSOCIATED TUBULIN POLYGLUTAMYLASE COMPLEX REGULATOR 1"/>
    <property type="match status" value="1"/>
</dbReference>
<dbReference type="Proteomes" id="UP001497525">
    <property type="component" value="Unassembled WGS sequence"/>
</dbReference>
<organism evidence="9 10">
    <name type="scientific">Calicophoron daubneyi</name>
    <name type="common">Rumen fluke</name>
    <name type="synonym">Paramphistomum daubneyi</name>
    <dbReference type="NCBI Taxonomy" id="300641"/>
    <lineage>
        <taxon>Eukaryota</taxon>
        <taxon>Metazoa</taxon>
        <taxon>Spiralia</taxon>
        <taxon>Lophotrochozoa</taxon>
        <taxon>Platyhelminthes</taxon>
        <taxon>Trematoda</taxon>
        <taxon>Digenea</taxon>
        <taxon>Plagiorchiida</taxon>
        <taxon>Pronocephalata</taxon>
        <taxon>Paramphistomoidea</taxon>
        <taxon>Paramphistomidae</taxon>
        <taxon>Calicophoron</taxon>
    </lineage>
</organism>
<reference evidence="9" key="1">
    <citation type="submission" date="2024-06" db="EMBL/GenBank/DDBJ databases">
        <authorList>
            <person name="Liu X."/>
            <person name="Lenzi L."/>
            <person name="Haldenby T S."/>
            <person name="Uol C."/>
        </authorList>
    </citation>
    <scope>NUCLEOTIDE SEQUENCE</scope>
</reference>
<proteinExistence type="inferred from homology"/>
<keyword evidence="4" id="KW-0493">Microtubule</keyword>
<dbReference type="GO" id="GO:0005874">
    <property type="term" value="C:microtubule"/>
    <property type="evidence" value="ECO:0007669"/>
    <property type="project" value="UniProtKB-KW"/>
</dbReference>
<evidence type="ECO:0000256" key="1">
    <source>
        <dbReference type="ARBA" id="ARBA00004607"/>
    </source>
</evidence>
<evidence type="ECO:0000256" key="4">
    <source>
        <dbReference type="ARBA" id="ARBA00022701"/>
    </source>
</evidence>
<keyword evidence="2" id="KW-0963">Cytoplasm</keyword>
<evidence type="ECO:0000313" key="9">
    <source>
        <dbReference type="EMBL" id="CAL5130779.1"/>
    </source>
</evidence>
<comment type="similarity">
    <text evidence="6">Belongs to the CSTPP1 family.</text>
</comment>
<dbReference type="EMBL" id="CAXLJL010000073">
    <property type="protein sequence ID" value="CAL5130779.1"/>
    <property type="molecule type" value="Genomic_DNA"/>
</dbReference>
<evidence type="ECO:0000256" key="8">
    <source>
        <dbReference type="ARBA" id="ARBA00045673"/>
    </source>
</evidence>
<accession>A0AAV2T0T1</accession>
<evidence type="ECO:0000256" key="5">
    <source>
        <dbReference type="ARBA" id="ARBA00023212"/>
    </source>
</evidence>
<evidence type="ECO:0000256" key="3">
    <source>
        <dbReference type="ARBA" id="ARBA00022553"/>
    </source>
</evidence>
<comment type="caution">
    <text evidence="9">The sequence shown here is derived from an EMBL/GenBank/DDBJ whole genome shotgun (WGS) entry which is preliminary data.</text>
</comment>
<comment type="function">
    <text evidence="8">Regulator of the tubulin polyglutamylase complex (TPGC) that controls cytoskeletal organization, nuclear shape, and cilium disassembly by balancing microtubule and actin assembly. Regulates the assembly and stability of the TPGC and thereby modulates polyglutamylation of the microtubule, which antagonizes MAP4 binding.</text>
</comment>
<evidence type="ECO:0000256" key="2">
    <source>
        <dbReference type="ARBA" id="ARBA00022490"/>
    </source>
</evidence>
<protein>
    <recommendedName>
        <fullName evidence="7">Centriolar satellite-associated tubulin polyglutamylase complex regulator 1</fullName>
    </recommendedName>
</protein>
<dbReference type="GO" id="GO:0034451">
    <property type="term" value="C:centriolar satellite"/>
    <property type="evidence" value="ECO:0007669"/>
    <property type="project" value="UniProtKB-SubCell"/>
</dbReference>
<evidence type="ECO:0000256" key="6">
    <source>
        <dbReference type="ARBA" id="ARBA00033750"/>
    </source>
</evidence>
<name>A0AAV2T0T1_CALDB</name>
<dbReference type="InterPro" id="IPR038968">
    <property type="entry name" value="CSTPP1"/>
</dbReference>
<comment type="subcellular location">
    <subcellularLocation>
        <location evidence="1">Cytoplasm</location>
        <location evidence="1">Cytoskeleton</location>
        <location evidence="1">Microtubule organizing center</location>
        <location evidence="1">Centrosome</location>
        <location evidence="1">Centriolar satellite</location>
    </subcellularLocation>
</comment>
<evidence type="ECO:0000256" key="7">
    <source>
        <dbReference type="ARBA" id="ARBA00033769"/>
    </source>
</evidence>
<evidence type="ECO:0000313" key="10">
    <source>
        <dbReference type="Proteomes" id="UP001497525"/>
    </source>
</evidence>
<sequence length="277" mass="32379">MDNLDKGLQYLSHCGIQKYLEDALVQLLKAREIDCSIYSRCFLTNYFGHVRSGSHTILREYSYISATPYNRVAFLLNIWKCYQGMEKRIMTVEEFYVLIQLLCPDFPQSIMRRTRRTIETNCGRKEWHAFGQLYRIFQFHVFYEEFVNALTAQTHYSTPLGDSQKMAGKFKPNQEAGGSLETIETGASSESRYVQTDFEESTTQLCLESIITTQNFKRFVPSLFAQQKFPLPGRQILRTCTKELFLEATINLDKLFYALVNENKLWEEVGLPWIPER</sequence>
<gene>
    <name evidence="9" type="ORF">CDAUBV1_LOCUS2938</name>
</gene>